<dbReference type="AlphaFoldDB" id="A0A2H3D0B8"/>
<evidence type="ECO:0000313" key="3">
    <source>
        <dbReference type="Proteomes" id="UP000217790"/>
    </source>
</evidence>
<organism evidence="2 3">
    <name type="scientific">Armillaria gallica</name>
    <name type="common">Bulbous honey fungus</name>
    <name type="synonym">Armillaria bulbosa</name>
    <dbReference type="NCBI Taxonomy" id="47427"/>
    <lineage>
        <taxon>Eukaryota</taxon>
        <taxon>Fungi</taxon>
        <taxon>Dikarya</taxon>
        <taxon>Basidiomycota</taxon>
        <taxon>Agaricomycotina</taxon>
        <taxon>Agaricomycetes</taxon>
        <taxon>Agaricomycetidae</taxon>
        <taxon>Agaricales</taxon>
        <taxon>Marasmiineae</taxon>
        <taxon>Physalacriaceae</taxon>
        <taxon>Armillaria</taxon>
    </lineage>
</organism>
<keyword evidence="3" id="KW-1185">Reference proteome</keyword>
<name>A0A2H3D0B8_ARMGA</name>
<dbReference type="InParanoid" id="A0A2H3D0B8"/>
<feature type="region of interest" description="Disordered" evidence="1">
    <location>
        <begin position="62"/>
        <end position="87"/>
    </location>
</feature>
<feature type="compositionally biased region" description="Basic residues" evidence="1">
    <location>
        <begin position="69"/>
        <end position="79"/>
    </location>
</feature>
<gene>
    <name evidence="2" type="ORF">ARMGADRAFT_613462</name>
</gene>
<dbReference type="Proteomes" id="UP000217790">
    <property type="component" value="Unassembled WGS sequence"/>
</dbReference>
<feature type="region of interest" description="Disordered" evidence="1">
    <location>
        <begin position="1"/>
        <end position="41"/>
    </location>
</feature>
<proteinExistence type="predicted"/>
<reference evidence="3" key="1">
    <citation type="journal article" date="2017" name="Nat. Ecol. Evol.">
        <title>Genome expansion and lineage-specific genetic innovations in the forest pathogenic fungi Armillaria.</title>
        <authorList>
            <person name="Sipos G."/>
            <person name="Prasanna A.N."/>
            <person name="Walter M.C."/>
            <person name="O'Connor E."/>
            <person name="Balint B."/>
            <person name="Krizsan K."/>
            <person name="Kiss B."/>
            <person name="Hess J."/>
            <person name="Varga T."/>
            <person name="Slot J."/>
            <person name="Riley R."/>
            <person name="Boka B."/>
            <person name="Rigling D."/>
            <person name="Barry K."/>
            <person name="Lee J."/>
            <person name="Mihaltcheva S."/>
            <person name="LaButti K."/>
            <person name="Lipzen A."/>
            <person name="Waldron R."/>
            <person name="Moloney N.M."/>
            <person name="Sperisen C."/>
            <person name="Kredics L."/>
            <person name="Vagvoelgyi C."/>
            <person name="Patrignani A."/>
            <person name="Fitzpatrick D."/>
            <person name="Nagy I."/>
            <person name="Doyle S."/>
            <person name="Anderson J.B."/>
            <person name="Grigoriev I.V."/>
            <person name="Gueldener U."/>
            <person name="Muensterkoetter M."/>
            <person name="Nagy L.G."/>
        </authorList>
    </citation>
    <scope>NUCLEOTIDE SEQUENCE [LARGE SCALE GENOMIC DNA]</scope>
    <source>
        <strain evidence="3">Ar21-2</strain>
    </source>
</reference>
<accession>A0A2H3D0B8</accession>
<feature type="compositionally biased region" description="Basic and acidic residues" evidence="1">
    <location>
        <begin position="1"/>
        <end position="12"/>
    </location>
</feature>
<evidence type="ECO:0000256" key="1">
    <source>
        <dbReference type="SAM" id="MobiDB-lite"/>
    </source>
</evidence>
<evidence type="ECO:0000313" key="2">
    <source>
        <dbReference type="EMBL" id="PBK84198.1"/>
    </source>
</evidence>
<protein>
    <submittedName>
        <fullName evidence="2">Uncharacterized protein</fullName>
    </submittedName>
</protein>
<dbReference type="EMBL" id="KZ293700">
    <property type="protein sequence ID" value="PBK84198.1"/>
    <property type="molecule type" value="Genomic_DNA"/>
</dbReference>
<sequence>MKYYEELEKEGAQRITDQSITEEANVDEENTQHAHGLDSSQLRRGCSACHIPLARLSQIQYPPSSRYRYPPRPRARRYPPKNPSLGS</sequence>